<accession>A0AAN7C0V3</accession>
<evidence type="ECO:0000313" key="3">
    <source>
        <dbReference type="EMBL" id="KAK4233263.1"/>
    </source>
</evidence>
<feature type="region of interest" description="Disordered" evidence="2">
    <location>
        <begin position="208"/>
        <end position="259"/>
    </location>
</feature>
<feature type="coiled-coil region" evidence="1">
    <location>
        <begin position="154"/>
        <end position="184"/>
    </location>
</feature>
<dbReference type="Proteomes" id="UP001303760">
    <property type="component" value="Unassembled WGS sequence"/>
</dbReference>
<keyword evidence="4" id="KW-1185">Reference proteome</keyword>
<dbReference type="AlphaFoldDB" id="A0AAN7C0V3"/>
<comment type="caution">
    <text evidence="3">The sequence shown here is derived from an EMBL/GenBank/DDBJ whole genome shotgun (WGS) entry which is preliminary data.</text>
</comment>
<keyword evidence="1" id="KW-0175">Coiled coil</keyword>
<sequence>MADQYLLQTIQASEGRLRGLIRNLKKTIANLPSDASIPYLAGELESSLVMGKTIRKQLKTSLAHVLEYENAQQAAVVKEREEDPLARRRLEAKVDSIASTLHQIDNKVDQHGHSSAEDAKGLSEQLTTVRATALYIRNLATTQTITAASSGEKLEDIQHGLDELKEQTKKQQRIEADNETLRTDNKMLRTTVVNLGIAIGQLKKAKADSSNSSTLCGAQPTTSCDVAGRERKRKRGDDDEDETTDEAEGKRARLGKAQKKERDAVAELLDHMRTVVGRLVPYEEDIGGNWRRDRILEFFFKHVSTRTNLRRLEQFLDECQDDAWHCLACIMHGKDDTIVDLDAYEGECSDTVRIRRMDSDGGTDRYYYARYID</sequence>
<name>A0AAN7C0V3_9PEZI</name>
<feature type="compositionally biased region" description="Polar residues" evidence="2">
    <location>
        <begin position="208"/>
        <end position="224"/>
    </location>
</feature>
<gene>
    <name evidence="3" type="ORF">C8A03DRAFT_39036</name>
</gene>
<reference evidence="3" key="1">
    <citation type="journal article" date="2023" name="Mol. Phylogenet. Evol.">
        <title>Genome-scale phylogeny and comparative genomics of the fungal order Sordariales.</title>
        <authorList>
            <person name="Hensen N."/>
            <person name="Bonometti L."/>
            <person name="Westerberg I."/>
            <person name="Brannstrom I.O."/>
            <person name="Guillou S."/>
            <person name="Cros-Aarteil S."/>
            <person name="Calhoun S."/>
            <person name="Haridas S."/>
            <person name="Kuo A."/>
            <person name="Mondo S."/>
            <person name="Pangilinan J."/>
            <person name="Riley R."/>
            <person name="LaButti K."/>
            <person name="Andreopoulos B."/>
            <person name="Lipzen A."/>
            <person name="Chen C."/>
            <person name="Yan M."/>
            <person name="Daum C."/>
            <person name="Ng V."/>
            <person name="Clum A."/>
            <person name="Steindorff A."/>
            <person name="Ohm R.A."/>
            <person name="Martin F."/>
            <person name="Silar P."/>
            <person name="Natvig D.O."/>
            <person name="Lalanne C."/>
            <person name="Gautier V."/>
            <person name="Ament-Velasquez S.L."/>
            <person name="Kruys A."/>
            <person name="Hutchinson M.I."/>
            <person name="Powell A.J."/>
            <person name="Barry K."/>
            <person name="Miller A.N."/>
            <person name="Grigoriev I.V."/>
            <person name="Debuchy R."/>
            <person name="Gladieux P."/>
            <person name="Hiltunen Thoren M."/>
            <person name="Johannesson H."/>
        </authorList>
    </citation>
    <scope>NUCLEOTIDE SEQUENCE</scope>
    <source>
        <strain evidence="3">CBS 532.94</strain>
    </source>
</reference>
<proteinExistence type="predicted"/>
<protein>
    <submittedName>
        <fullName evidence="3">Uncharacterized protein</fullName>
    </submittedName>
</protein>
<reference evidence="3" key="2">
    <citation type="submission" date="2023-05" db="EMBL/GenBank/DDBJ databases">
        <authorList>
            <consortium name="Lawrence Berkeley National Laboratory"/>
            <person name="Steindorff A."/>
            <person name="Hensen N."/>
            <person name="Bonometti L."/>
            <person name="Westerberg I."/>
            <person name="Brannstrom I.O."/>
            <person name="Guillou S."/>
            <person name="Cros-Aarteil S."/>
            <person name="Calhoun S."/>
            <person name="Haridas S."/>
            <person name="Kuo A."/>
            <person name="Mondo S."/>
            <person name="Pangilinan J."/>
            <person name="Riley R."/>
            <person name="Labutti K."/>
            <person name="Andreopoulos B."/>
            <person name="Lipzen A."/>
            <person name="Chen C."/>
            <person name="Yanf M."/>
            <person name="Daum C."/>
            <person name="Ng V."/>
            <person name="Clum A."/>
            <person name="Ohm R."/>
            <person name="Martin F."/>
            <person name="Silar P."/>
            <person name="Natvig D."/>
            <person name="Lalanne C."/>
            <person name="Gautier V."/>
            <person name="Ament-Velasquez S.L."/>
            <person name="Kruys A."/>
            <person name="Hutchinson M.I."/>
            <person name="Powell A.J."/>
            <person name="Barry K."/>
            <person name="Miller A.N."/>
            <person name="Grigoriev I.V."/>
            <person name="Debuchy R."/>
            <person name="Gladieux P."/>
            <person name="Thoren M.H."/>
            <person name="Johannesson H."/>
        </authorList>
    </citation>
    <scope>NUCLEOTIDE SEQUENCE</scope>
    <source>
        <strain evidence="3">CBS 532.94</strain>
    </source>
</reference>
<organism evidence="3 4">
    <name type="scientific">Achaetomium macrosporum</name>
    <dbReference type="NCBI Taxonomy" id="79813"/>
    <lineage>
        <taxon>Eukaryota</taxon>
        <taxon>Fungi</taxon>
        <taxon>Dikarya</taxon>
        <taxon>Ascomycota</taxon>
        <taxon>Pezizomycotina</taxon>
        <taxon>Sordariomycetes</taxon>
        <taxon>Sordariomycetidae</taxon>
        <taxon>Sordariales</taxon>
        <taxon>Chaetomiaceae</taxon>
        <taxon>Achaetomium</taxon>
    </lineage>
</organism>
<dbReference type="EMBL" id="MU860606">
    <property type="protein sequence ID" value="KAK4233263.1"/>
    <property type="molecule type" value="Genomic_DNA"/>
</dbReference>
<evidence type="ECO:0000256" key="1">
    <source>
        <dbReference type="SAM" id="Coils"/>
    </source>
</evidence>
<evidence type="ECO:0000256" key="2">
    <source>
        <dbReference type="SAM" id="MobiDB-lite"/>
    </source>
</evidence>
<evidence type="ECO:0000313" key="4">
    <source>
        <dbReference type="Proteomes" id="UP001303760"/>
    </source>
</evidence>